<feature type="non-terminal residue" evidence="1">
    <location>
        <position position="133"/>
    </location>
</feature>
<proteinExistence type="predicted"/>
<evidence type="ECO:0000313" key="1">
    <source>
        <dbReference type="EMBL" id="HIZ85185.1"/>
    </source>
</evidence>
<protein>
    <submittedName>
        <fullName evidence="1">Uncharacterized protein</fullName>
    </submittedName>
</protein>
<name>A0A9D2GPT7_9BACT</name>
<dbReference type="EMBL" id="DXAW01000033">
    <property type="protein sequence ID" value="HIZ85185.1"/>
    <property type="molecule type" value="Genomic_DNA"/>
</dbReference>
<evidence type="ECO:0000313" key="2">
    <source>
        <dbReference type="Proteomes" id="UP000824115"/>
    </source>
</evidence>
<dbReference type="Proteomes" id="UP000824115">
    <property type="component" value="Unassembled WGS sequence"/>
</dbReference>
<organism evidence="1 2">
    <name type="scientific">Candidatus Coprenecus stercoravium</name>
    <dbReference type="NCBI Taxonomy" id="2840735"/>
    <lineage>
        <taxon>Bacteria</taxon>
        <taxon>Pseudomonadati</taxon>
        <taxon>Bacteroidota</taxon>
        <taxon>Bacteroidia</taxon>
        <taxon>Bacteroidales</taxon>
        <taxon>Rikenellaceae</taxon>
        <taxon>Rikenellaceae incertae sedis</taxon>
        <taxon>Candidatus Coprenecus</taxon>
    </lineage>
</organism>
<reference evidence="1" key="1">
    <citation type="journal article" date="2021" name="PeerJ">
        <title>Extensive microbial diversity within the chicken gut microbiome revealed by metagenomics and culture.</title>
        <authorList>
            <person name="Gilroy R."/>
            <person name="Ravi A."/>
            <person name="Getino M."/>
            <person name="Pursley I."/>
            <person name="Horton D.L."/>
            <person name="Alikhan N.F."/>
            <person name="Baker D."/>
            <person name="Gharbi K."/>
            <person name="Hall N."/>
            <person name="Watson M."/>
            <person name="Adriaenssens E.M."/>
            <person name="Foster-Nyarko E."/>
            <person name="Jarju S."/>
            <person name="Secka A."/>
            <person name="Antonio M."/>
            <person name="Oren A."/>
            <person name="Chaudhuri R.R."/>
            <person name="La Ragione R."/>
            <person name="Hildebrand F."/>
            <person name="Pallen M.J."/>
        </authorList>
    </citation>
    <scope>NUCLEOTIDE SEQUENCE</scope>
    <source>
        <strain evidence="1">Gambia16-554</strain>
    </source>
</reference>
<dbReference type="AlphaFoldDB" id="A0A9D2GPT7"/>
<reference evidence="1" key="2">
    <citation type="submission" date="2021-04" db="EMBL/GenBank/DDBJ databases">
        <authorList>
            <person name="Gilroy R."/>
        </authorList>
    </citation>
    <scope>NUCLEOTIDE SEQUENCE</scope>
    <source>
        <strain evidence="1">Gambia16-554</strain>
    </source>
</reference>
<accession>A0A9D2GPT7</accession>
<sequence>MPTILAHKPIIFQINVSYPNIKTKCAYRNAYYNSYAKLYISKAITEGIATPKAANIQSSRPTVLVSLGMSVFTLSDNMKYIPHIIFQINEVIAFVLPYPNNIDSRVVIRQSKRYTYPQNTAFVFLRIKAYTVY</sequence>
<comment type="caution">
    <text evidence="1">The sequence shown here is derived from an EMBL/GenBank/DDBJ whole genome shotgun (WGS) entry which is preliminary data.</text>
</comment>
<gene>
    <name evidence="1" type="ORF">IAC04_01685</name>
</gene>